<feature type="region of interest" description="Disordered" evidence="1">
    <location>
        <begin position="1"/>
        <end position="35"/>
    </location>
</feature>
<comment type="caution">
    <text evidence="2">The sequence shown here is derived from an EMBL/GenBank/DDBJ whole genome shotgun (WGS) entry which is preliminary data.</text>
</comment>
<organism evidence="2 3">
    <name type="scientific">Buddleja alternifolia</name>
    <dbReference type="NCBI Taxonomy" id="168488"/>
    <lineage>
        <taxon>Eukaryota</taxon>
        <taxon>Viridiplantae</taxon>
        <taxon>Streptophyta</taxon>
        <taxon>Embryophyta</taxon>
        <taxon>Tracheophyta</taxon>
        <taxon>Spermatophyta</taxon>
        <taxon>Magnoliopsida</taxon>
        <taxon>eudicotyledons</taxon>
        <taxon>Gunneridae</taxon>
        <taxon>Pentapetalae</taxon>
        <taxon>asterids</taxon>
        <taxon>lamiids</taxon>
        <taxon>Lamiales</taxon>
        <taxon>Scrophulariaceae</taxon>
        <taxon>Buddlejeae</taxon>
        <taxon>Buddleja</taxon>
    </lineage>
</organism>
<dbReference type="EMBL" id="WHWC01000016">
    <property type="protein sequence ID" value="KAG8366950.1"/>
    <property type="molecule type" value="Genomic_DNA"/>
</dbReference>
<name>A0AAV6WDS6_9LAMI</name>
<dbReference type="Proteomes" id="UP000826271">
    <property type="component" value="Unassembled WGS sequence"/>
</dbReference>
<keyword evidence="3" id="KW-1185">Reference proteome</keyword>
<proteinExistence type="predicted"/>
<feature type="compositionally biased region" description="Basic residues" evidence="1">
    <location>
        <begin position="1"/>
        <end position="20"/>
    </location>
</feature>
<dbReference type="AlphaFoldDB" id="A0AAV6WDS6"/>
<protein>
    <submittedName>
        <fullName evidence="2">Uncharacterized protein</fullName>
    </submittedName>
</protein>
<reference evidence="2" key="1">
    <citation type="submission" date="2019-10" db="EMBL/GenBank/DDBJ databases">
        <authorList>
            <person name="Zhang R."/>
            <person name="Pan Y."/>
            <person name="Wang J."/>
            <person name="Ma R."/>
            <person name="Yu S."/>
        </authorList>
    </citation>
    <scope>NUCLEOTIDE SEQUENCE</scope>
    <source>
        <strain evidence="2">LA-IB0</strain>
        <tissue evidence="2">Leaf</tissue>
    </source>
</reference>
<gene>
    <name evidence="2" type="ORF">BUALT_Bualt16G0021400</name>
</gene>
<evidence type="ECO:0000313" key="2">
    <source>
        <dbReference type="EMBL" id="KAG8366950.1"/>
    </source>
</evidence>
<evidence type="ECO:0000256" key="1">
    <source>
        <dbReference type="SAM" id="MobiDB-lite"/>
    </source>
</evidence>
<evidence type="ECO:0000313" key="3">
    <source>
        <dbReference type="Proteomes" id="UP000826271"/>
    </source>
</evidence>
<accession>A0AAV6WDS6</accession>
<sequence length="252" mass="27988">MPTSTRKLRRKSSTSRGRKLVKSEPCHGGATHIDGGASVSDKLEALKNLIPSSDDSVVIKPEQLYQETAEYILLLKSKSLPSLEVFGVTMAESTRFKDLLDTQKRHEIMFMEERTLRESNEQHLHSQLETLMGAQTGIQAAMEANHRMLQQQIQSMADQMQLYNKNNSVLGEGLSAAPERGSTSQAMTETGELKMLSAKSLGKSFKKQKYGILGQLFSVTLKAIDTEPPNEELNTLLNSYSDIFSEPTNLPP</sequence>